<evidence type="ECO:0000256" key="8">
    <source>
        <dbReference type="ARBA" id="ARBA00035655"/>
    </source>
</evidence>
<feature type="transmembrane region" description="Helical" evidence="9">
    <location>
        <begin position="83"/>
        <end position="100"/>
    </location>
</feature>
<keyword evidence="11" id="KW-1185">Reference proteome</keyword>
<dbReference type="STRING" id="862908.BMS_0889"/>
<gene>
    <name evidence="10" type="ordered locus">BMS_0889</name>
</gene>
<feature type="transmembrane region" description="Helical" evidence="9">
    <location>
        <begin position="115"/>
        <end position="136"/>
    </location>
</feature>
<evidence type="ECO:0000256" key="1">
    <source>
        <dbReference type="ARBA" id="ARBA00004429"/>
    </source>
</evidence>
<keyword evidence="7 9" id="KW-0472">Membrane</keyword>
<evidence type="ECO:0000256" key="5">
    <source>
        <dbReference type="ARBA" id="ARBA00022692"/>
    </source>
</evidence>
<keyword evidence="6 9" id="KW-1133">Transmembrane helix</keyword>
<keyword evidence="3" id="KW-1003">Cell membrane</keyword>
<evidence type="ECO:0000256" key="6">
    <source>
        <dbReference type="ARBA" id="ARBA00022989"/>
    </source>
</evidence>
<dbReference type="PATRIC" id="fig|862908.3.peg.847"/>
<dbReference type="Proteomes" id="UP000008963">
    <property type="component" value="Chromosome"/>
</dbReference>
<evidence type="ECO:0000256" key="4">
    <source>
        <dbReference type="ARBA" id="ARBA00022519"/>
    </source>
</evidence>
<accession>E1WX79</accession>
<keyword evidence="5 9" id="KW-0812">Transmembrane</keyword>
<dbReference type="eggNOG" id="COG2391">
    <property type="taxonomic scope" value="Bacteria"/>
</dbReference>
<proteinExistence type="inferred from homology"/>
<feature type="transmembrane region" description="Helical" evidence="9">
    <location>
        <begin position="12"/>
        <end position="32"/>
    </location>
</feature>
<dbReference type="PANTHER" id="PTHR30574:SF1">
    <property type="entry name" value="SULPHUR TRANSPORT DOMAIN-CONTAINING PROTEIN"/>
    <property type="match status" value="1"/>
</dbReference>
<evidence type="ECO:0000313" key="11">
    <source>
        <dbReference type="Proteomes" id="UP000008963"/>
    </source>
</evidence>
<evidence type="ECO:0000313" key="10">
    <source>
        <dbReference type="EMBL" id="CBW25780.1"/>
    </source>
</evidence>
<name>E1WX79_HALMS</name>
<evidence type="ECO:0000256" key="7">
    <source>
        <dbReference type="ARBA" id="ARBA00023136"/>
    </source>
</evidence>
<evidence type="ECO:0000256" key="2">
    <source>
        <dbReference type="ARBA" id="ARBA00022448"/>
    </source>
</evidence>
<dbReference type="AlphaFoldDB" id="E1WX79"/>
<dbReference type="EMBL" id="FQ312005">
    <property type="protein sequence ID" value="CBW25780.1"/>
    <property type="molecule type" value="Genomic_DNA"/>
</dbReference>
<comment type="subcellular location">
    <subcellularLocation>
        <location evidence="1">Cell inner membrane</location>
        <topology evidence="1">Multi-pass membrane protein</topology>
    </subcellularLocation>
</comment>
<dbReference type="KEGG" id="bmx:BMS_0889"/>
<feature type="transmembrane region" description="Helical" evidence="9">
    <location>
        <begin position="52"/>
        <end position="71"/>
    </location>
</feature>
<dbReference type="InterPro" id="IPR007272">
    <property type="entry name" value="Sulf_transp_TsuA/YedE"/>
</dbReference>
<evidence type="ECO:0000256" key="9">
    <source>
        <dbReference type="SAM" id="Phobius"/>
    </source>
</evidence>
<organism evidence="10 11">
    <name type="scientific">Halobacteriovorax marinus (strain ATCC BAA-682 / DSM 15412 / SJ)</name>
    <name type="common">Bacteriovorax marinus</name>
    <dbReference type="NCBI Taxonomy" id="862908"/>
    <lineage>
        <taxon>Bacteria</taxon>
        <taxon>Pseudomonadati</taxon>
        <taxon>Bdellovibrionota</taxon>
        <taxon>Bacteriovoracia</taxon>
        <taxon>Bacteriovoracales</taxon>
        <taxon>Halobacteriovoraceae</taxon>
        <taxon>Halobacteriovorax</taxon>
    </lineage>
</organism>
<evidence type="ECO:0000256" key="3">
    <source>
        <dbReference type="ARBA" id="ARBA00022475"/>
    </source>
</evidence>
<dbReference type="Pfam" id="PF04143">
    <property type="entry name" value="Sulf_transp"/>
    <property type="match status" value="1"/>
</dbReference>
<dbReference type="PANTHER" id="PTHR30574">
    <property type="entry name" value="INNER MEMBRANE PROTEIN YEDE"/>
    <property type="match status" value="1"/>
</dbReference>
<protein>
    <submittedName>
        <fullName evidence="10">Membrane protein</fullName>
    </submittedName>
</protein>
<sequence length="140" mass="14931">MESFMDNILAPLAGGAIIGIGSSVLFLGIGRISGISSIFSHLLNDFDPKESWKYFFIVGLLIGGLFFKIFFPSMFNIELLNSKFEIIIAGLLVGFGTRLGNGCTSGHGVCGISRFSIRSIIATLVFMAAGIVTVFLKGAI</sequence>
<dbReference type="GO" id="GO:0005886">
    <property type="term" value="C:plasma membrane"/>
    <property type="evidence" value="ECO:0007669"/>
    <property type="project" value="UniProtKB-SubCell"/>
</dbReference>
<keyword evidence="4" id="KW-0997">Cell inner membrane</keyword>
<reference evidence="11" key="1">
    <citation type="journal article" date="2013" name="ISME J.">
        <title>A small predatory core genome in the divergent marine Bacteriovorax marinus SJ and the terrestrial Bdellovibrio bacteriovorus.</title>
        <authorList>
            <person name="Crossman L.C."/>
            <person name="Chen H."/>
            <person name="Cerdeno-Tarraga A.M."/>
            <person name="Brooks K."/>
            <person name="Quail M.A."/>
            <person name="Pineiro S.A."/>
            <person name="Hobley L."/>
            <person name="Sockett R.E."/>
            <person name="Bentley S.D."/>
            <person name="Parkhill J."/>
            <person name="Williams H.N."/>
            <person name="Stine O.C."/>
        </authorList>
    </citation>
    <scope>NUCLEOTIDE SEQUENCE [LARGE SCALE GENOMIC DNA]</scope>
    <source>
        <strain evidence="11">ATCC BAA-682 / DSM 15412 / SJ</strain>
    </source>
</reference>
<dbReference type="HOGENOM" id="CLU_122700_1_0_7"/>
<comment type="similarity">
    <text evidence="8">Belongs to the TsuA/YedE (TC 9.B.102) family.</text>
</comment>
<keyword evidence="2" id="KW-0813">Transport</keyword>